<proteinExistence type="predicted"/>
<evidence type="ECO:0000313" key="2">
    <source>
        <dbReference type="Proteomes" id="UP000000749"/>
    </source>
</evidence>
<dbReference type="Proteomes" id="UP000000749">
    <property type="component" value="Chromosome"/>
</dbReference>
<dbReference type="AlphaFoldDB" id="A0A0H3MEG3"/>
<dbReference type="Pfam" id="PF06296">
    <property type="entry name" value="RelE"/>
    <property type="match status" value="1"/>
</dbReference>
<dbReference type="KEGG" id="ect:ECIAI39_0813"/>
<protein>
    <recommendedName>
        <fullName evidence="3">Type II toxin-antitoxin system RelE/ParE family toxin</fullName>
    </recommendedName>
</protein>
<accession>A0A0H3MEG3</accession>
<dbReference type="PATRIC" id="fig|585057.6.peg.857"/>
<dbReference type="InterPro" id="IPR009387">
    <property type="entry name" value="HigB-2"/>
</dbReference>
<reference evidence="2" key="1">
    <citation type="journal article" date="2009" name="PLoS Genet.">
        <title>Organised genome dynamics in the Escherichia coli species results in highly diverse adaptive paths.</title>
        <authorList>
            <person name="Touchon M."/>
            <person name="Hoede C."/>
            <person name="Tenaillon O."/>
            <person name="Barbe V."/>
            <person name="Baeriswyl S."/>
            <person name="Bidet P."/>
            <person name="Bingen E."/>
            <person name="Bonacorsi S."/>
            <person name="Bouchier C."/>
            <person name="Bouvet O."/>
            <person name="Calteau A."/>
            <person name="Chiapello H."/>
            <person name="Clermont O."/>
            <person name="Cruveiller S."/>
            <person name="Danchin A."/>
            <person name="Diard M."/>
            <person name="Dossat C."/>
            <person name="Karoui M.E."/>
            <person name="Frapy E."/>
            <person name="Garry L."/>
            <person name="Ghigo J.M."/>
            <person name="Gilles A.M."/>
            <person name="Johnson J."/>
            <person name="Le Bouguenec C."/>
            <person name="Lescat M."/>
            <person name="Mangenot S."/>
            <person name="Martinez-Jehanne V."/>
            <person name="Matic I."/>
            <person name="Nassif X."/>
            <person name="Oztas S."/>
            <person name="Petit M.A."/>
            <person name="Pichon C."/>
            <person name="Rouy Z."/>
            <person name="Ruf C.S."/>
            <person name="Schneider D."/>
            <person name="Tourret J."/>
            <person name="Vacherie B."/>
            <person name="Vallenet D."/>
            <person name="Medigue C."/>
            <person name="Rocha E.P.C."/>
            <person name="Denamur E."/>
        </authorList>
    </citation>
    <scope>NUCLEOTIDE SEQUENCE [LARGE SCALE GENOMIC DNA]</scope>
    <source>
        <strain evidence="2">IAI39 / ExPEC</strain>
    </source>
</reference>
<dbReference type="STRING" id="585057.ECIAI39_0813"/>
<name>A0A0H3MEG3_ECO7I</name>
<dbReference type="RefSeq" id="WP_000539521.1">
    <property type="nucleotide sequence ID" value="NC_011750.1"/>
</dbReference>
<evidence type="ECO:0008006" key="3">
    <source>
        <dbReference type="Google" id="ProtNLM"/>
    </source>
</evidence>
<gene>
    <name evidence="1" type="ordered locus">ECIAI39_0813</name>
</gene>
<sequence length="128" mass="14293">MGVYKARRFSQSTKKLGIHDKVLMAAAEEVMQGIWEADLGSGVIKKRLPLQQGKSGGARTIIFFKSANHVFFYDGWSKSGLSSKGTKEIEDDELAAYKKMANAFLAFSNKQIEDLIETGFLIEVKNER</sequence>
<organism evidence="1 2">
    <name type="scientific">Escherichia coli O7:K1 (strain IAI39 / ExPEC)</name>
    <dbReference type="NCBI Taxonomy" id="585057"/>
    <lineage>
        <taxon>Bacteria</taxon>
        <taxon>Pseudomonadati</taxon>
        <taxon>Pseudomonadota</taxon>
        <taxon>Gammaproteobacteria</taxon>
        <taxon>Enterobacterales</taxon>
        <taxon>Enterobacteriaceae</taxon>
        <taxon>Escherichia</taxon>
    </lineage>
</organism>
<evidence type="ECO:0000313" key="1">
    <source>
        <dbReference type="EMBL" id="CAR16950.1"/>
    </source>
</evidence>
<dbReference type="HOGENOM" id="CLU_132631_1_1_6"/>
<dbReference type="PIRSF" id="PIRSF018634">
    <property type="entry name" value="UCP018634"/>
    <property type="match status" value="1"/>
</dbReference>
<dbReference type="EMBL" id="CU928164">
    <property type="protein sequence ID" value="CAR16950.1"/>
    <property type="molecule type" value="Genomic_DNA"/>
</dbReference>